<proteinExistence type="predicted"/>
<gene>
    <name evidence="2" type="ORF">HPB48_005185</name>
</gene>
<feature type="compositionally biased region" description="Acidic residues" evidence="1">
    <location>
        <begin position="21"/>
        <end position="33"/>
    </location>
</feature>
<dbReference type="EMBL" id="JABSTR010000001">
    <property type="protein sequence ID" value="KAH9361662.1"/>
    <property type="molecule type" value="Genomic_DNA"/>
</dbReference>
<feature type="region of interest" description="Disordered" evidence="1">
    <location>
        <begin position="1"/>
        <end position="33"/>
    </location>
</feature>
<comment type="caution">
    <text evidence="2">The sequence shown here is derived from an EMBL/GenBank/DDBJ whole genome shotgun (WGS) entry which is preliminary data.</text>
</comment>
<keyword evidence="3" id="KW-1185">Reference proteome</keyword>
<dbReference type="Pfam" id="PF03670">
    <property type="entry name" value="UPF0184"/>
    <property type="match status" value="1"/>
</dbReference>
<name>A0A9J6F7B5_HAELO</name>
<dbReference type="OrthoDB" id="10050612at2759"/>
<reference evidence="2 3" key="1">
    <citation type="journal article" date="2020" name="Cell">
        <title>Large-Scale Comparative Analyses of Tick Genomes Elucidate Their Genetic Diversity and Vector Capacities.</title>
        <authorList>
            <consortium name="Tick Genome and Microbiome Consortium (TIGMIC)"/>
            <person name="Jia N."/>
            <person name="Wang J."/>
            <person name="Shi W."/>
            <person name="Du L."/>
            <person name="Sun Y."/>
            <person name="Zhan W."/>
            <person name="Jiang J.F."/>
            <person name="Wang Q."/>
            <person name="Zhang B."/>
            <person name="Ji P."/>
            <person name="Bell-Sakyi L."/>
            <person name="Cui X.M."/>
            <person name="Yuan T.T."/>
            <person name="Jiang B.G."/>
            <person name="Yang W.F."/>
            <person name="Lam T.T."/>
            <person name="Chang Q.C."/>
            <person name="Ding S.J."/>
            <person name="Wang X.J."/>
            <person name="Zhu J.G."/>
            <person name="Ruan X.D."/>
            <person name="Zhao L."/>
            <person name="Wei J.T."/>
            <person name="Ye R.Z."/>
            <person name="Que T.C."/>
            <person name="Du C.H."/>
            <person name="Zhou Y.H."/>
            <person name="Cheng J.X."/>
            <person name="Dai P.F."/>
            <person name="Guo W.B."/>
            <person name="Han X.H."/>
            <person name="Huang E.J."/>
            <person name="Li L.F."/>
            <person name="Wei W."/>
            <person name="Gao Y.C."/>
            <person name="Liu J.Z."/>
            <person name="Shao H.Z."/>
            <person name="Wang X."/>
            <person name="Wang C.C."/>
            <person name="Yang T.C."/>
            <person name="Huo Q.B."/>
            <person name="Li W."/>
            <person name="Chen H.Y."/>
            <person name="Chen S.E."/>
            <person name="Zhou L.G."/>
            <person name="Ni X.B."/>
            <person name="Tian J.H."/>
            <person name="Sheng Y."/>
            <person name="Liu T."/>
            <person name="Pan Y.S."/>
            <person name="Xia L.Y."/>
            <person name="Li J."/>
            <person name="Zhao F."/>
            <person name="Cao W.C."/>
        </authorList>
    </citation>
    <scope>NUCLEOTIDE SEQUENCE [LARGE SCALE GENOMIC DNA]</scope>
    <source>
        <strain evidence="2">HaeL-2018</strain>
    </source>
</reference>
<dbReference type="AlphaFoldDB" id="A0A9J6F7B5"/>
<dbReference type="VEuPathDB" id="VectorBase:HLOH_055113"/>
<evidence type="ECO:0000256" key="1">
    <source>
        <dbReference type="SAM" id="MobiDB-lite"/>
    </source>
</evidence>
<dbReference type="Proteomes" id="UP000821853">
    <property type="component" value="Chromosome 1"/>
</dbReference>
<evidence type="ECO:0000313" key="3">
    <source>
        <dbReference type="Proteomes" id="UP000821853"/>
    </source>
</evidence>
<protein>
    <submittedName>
        <fullName evidence="2">Uncharacterized protein</fullName>
    </submittedName>
</protein>
<organism evidence="2 3">
    <name type="scientific">Haemaphysalis longicornis</name>
    <name type="common">Bush tick</name>
    <dbReference type="NCBI Taxonomy" id="44386"/>
    <lineage>
        <taxon>Eukaryota</taxon>
        <taxon>Metazoa</taxon>
        <taxon>Ecdysozoa</taxon>
        <taxon>Arthropoda</taxon>
        <taxon>Chelicerata</taxon>
        <taxon>Arachnida</taxon>
        <taxon>Acari</taxon>
        <taxon>Parasitiformes</taxon>
        <taxon>Ixodida</taxon>
        <taxon>Ixodoidea</taxon>
        <taxon>Ixodidae</taxon>
        <taxon>Haemaphysalinae</taxon>
        <taxon>Haemaphysalis</taxon>
    </lineage>
</organism>
<evidence type="ECO:0000313" key="2">
    <source>
        <dbReference type="EMBL" id="KAH9361662.1"/>
    </source>
</evidence>
<accession>A0A9J6F7B5</accession>
<sequence length="90" mass="9823">MARGNDAPMEVDAANPGSDNNNDEENADSSDVEQLYAEEYEALSTAMDEINACLDVLERKNNELFLQMRKLLDEHKKGNGTDTTGDGAAD</sequence>